<dbReference type="InterPro" id="IPR036390">
    <property type="entry name" value="WH_DNA-bd_sf"/>
</dbReference>
<dbReference type="Gene3D" id="3.30.450.40">
    <property type="match status" value="1"/>
</dbReference>
<reference evidence="5 6" key="1">
    <citation type="submission" date="2018-05" db="EMBL/GenBank/DDBJ databases">
        <title>Micromonosporas from Atacama Desert.</title>
        <authorList>
            <person name="Carro L."/>
            <person name="Golinska P."/>
            <person name="Klenk H.-P."/>
            <person name="Goodfellow M."/>
        </authorList>
    </citation>
    <scope>NUCLEOTIDE SEQUENCE [LARGE SCALE GENOMIC DNA]</scope>
    <source>
        <strain evidence="5 6">4G51</strain>
    </source>
</reference>
<evidence type="ECO:0000259" key="3">
    <source>
        <dbReference type="PROSITE" id="PS51077"/>
    </source>
</evidence>
<keyword evidence="7" id="KW-1185">Reference proteome</keyword>
<dbReference type="Pfam" id="PF09339">
    <property type="entry name" value="HTH_IclR"/>
    <property type="match status" value="1"/>
</dbReference>
<dbReference type="AlphaFoldDB" id="A0A317DB80"/>
<reference evidence="4 7" key="2">
    <citation type="submission" date="2023-12" db="EMBL/GenBank/DDBJ databases">
        <title>Micromonospora sp. nov., isolated from Atacama Desert.</title>
        <authorList>
            <person name="Carro L."/>
            <person name="Golinska P."/>
            <person name="Klenk H.-P."/>
            <person name="Goodfellow M."/>
        </authorList>
    </citation>
    <scope>NUCLEOTIDE SEQUENCE [LARGE SCALE GENOMIC DNA]</scope>
    <source>
        <strain evidence="4 7">4G53</strain>
    </source>
</reference>
<proteinExistence type="predicted"/>
<dbReference type="PROSITE" id="PS51077">
    <property type="entry name" value="HTH_ICLR"/>
    <property type="match status" value="1"/>
</dbReference>
<dbReference type="InterPro" id="IPR029016">
    <property type="entry name" value="GAF-like_dom_sf"/>
</dbReference>
<protein>
    <submittedName>
        <fullName evidence="4">Helix-turn-helix domain-containing protein</fullName>
    </submittedName>
    <submittedName>
        <fullName evidence="5">IclR family transcriptional regulator</fullName>
    </submittedName>
</protein>
<dbReference type="Gene3D" id="1.10.10.10">
    <property type="entry name" value="Winged helix-like DNA-binding domain superfamily/Winged helix DNA-binding domain"/>
    <property type="match status" value="1"/>
</dbReference>
<evidence type="ECO:0000313" key="6">
    <source>
        <dbReference type="Proteomes" id="UP000246050"/>
    </source>
</evidence>
<name>A0A317DB80_9ACTN</name>
<gene>
    <name evidence="5" type="ORF">DKT69_25990</name>
    <name evidence="4" type="ORF">U2F25_32840</name>
</gene>
<accession>A0A317DB80</accession>
<dbReference type="EMBL" id="QGKS01000311">
    <property type="protein sequence ID" value="PWR11714.1"/>
    <property type="molecule type" value="Genomic_DNA"/>
</dbReference>
<evidence type="ECO:0000313" key="5">
    <source>
        <dbReference type="EMBL" id="PWR11714.1"/>
    </source>
</evidence>
<feature type="domain" description="HTH iclR-type" evidence="3">
    <location>
        <begin position="13"/>
        <end position="74"/>
    </location>
</feature>
<dbReference type="EMBL" id="JAXOTQ010000064">
    <property type="protein sequence ID" value="MDZ5494180.1"/>
    <property type="molecule type" value="Genomic_DNA"/>
</dbReference>
<dbReference type="OrthoDB" id="5242615at2"/>
<keyword evidence="2" id="KW-0804">Transcription</keyword>
<evidence type="ECO:0000313" key="7">
    <source>
        <dbReference type="Proteomes" id="UP001290101"/>
    </source>
</evidence>
<dbReference type="SUPFAM" id="SSF55781">
    <property type="entry name" value="GAF domain-like"/>
    <property type="match status" value="1"/>
</dbReference>
<sequence length="255" mass="27265">MGEQPLIPPSDLLSSVSRALRVLEAVGGTPRGLTVKQVASRCGLNSATVYHIVRTLTYEGYLVRREDGTFTAGLQVAHRYRDLREAIRPSAAVTDELRRLAVDTGYTHCLAQFVDGRITLTAVAPGPRTAHHDQLVPGFHEAPHVTAWGLALLSTLTPTRASYLKQAPTSNLGTSTVSDVEALNPTLTTANRGRLHSESGHYHPATATAAVLVSTAGQPAALACVLSTADLQRTEHTVRKRLVTAATRITKTPPT</sequence>
<comment type="caution">
    <text evidence="5">The sequence shown here is derived from an EMBL/GenBank/DDBJ whole genome shotgun (WGS) entry which is preliminary data.</text>
</comment>
<organism evidence="5 6">
    <name type="scientific">Micromonospora sicca</name>
    <dbReference type="NCBI Taxonomy" id="2202420"/>
    <lineage>
        <taxon>Bacteria</taxon>
        <taxon>Bacillati</taxon>
        <taxon>Actinomycetota</taxon>
        <taxon>Actinomycetes</taxon>
        <taxon>Micromonosporales</taxon>
        <taxon>Micromonosporaceae</taxon>
        <taxon>Micromonospora</taxon>
    </lineage>
</organism>
<evidence type="ECO:0000256" key="2">
    <source>
        <dbReference type="ARBA" id="ARBA00023163"/>
    </source>
</evidence>
<dbReference type="InterPro" id="IPR005471">
    <property type="entry name" value="Tscrpt_reg_IclR_N"/>
</dbReference>
<dbReference type="PANTHER" id="PTHR30136:SF24">
    <property type="entry name" value="HTH-TYPE TRANSCRIPTIONAL REPRESSOR ALLR"/>
    <property type="match status" value="1"/>
</dbReference>
<dbReference type="Proteomes" id="UP000246050">
    <property type="component" value="Unassembled WGS sequence"/>
</dbReference>
<evidence type="ECO:0000313" key="4">
    <source>
        <dbReference type="EMBL" id="MDZ5494180.1"/>
    </source>
</evidence>
<dbReference type="InterPro" id="IPR036388">
    <property type="entry name" value="WH-like_DNA-bd_sf"/>
</dbReference>
<dbReference type="InterPro" id="IPR050707">
    <property type="entry name" value="HTH_MetabolicPath_Reg"/>
</dbReference>
<dbReference type="GO" id="GO:0045892">
    <property type="term" value="P:negative regulation of DNA-templated transcription"/>
    <property type="evidence" value="ECO:0007669"/>
    <property type="project" value="TreeGrafter"/>
</dbReference>
<dbReference type="SUPFAM" id="SSF46785">
    <property type="entry name" value="Winged helix' DNA-binding domain"/>
    <property type="match status" value="1"/>
</dbReference>
<dbReference type="RefSeq" id="WP_109804129.1">
    <property type="nucleotide sequence ID" value="NZ_JAXOTQ010000064.1"/>
</dbReference>
<dbReference type="SMART" id="SM00346">
    <property type="entry name" value="HTH_ICLR"/>
    <property type="match status" value="1"/>
</dbReference>
<dbReference type="PANTHER" id="PTHR30136">
    <property type="entry name" value="HELIX-TURN-HELIX TRANSCRIPTIONAL REGULATOR, ICLR FAMILY"/>
    <property type="match status" value="1"/>
</dbReference>
<evidence type="ECO:0000256" key="1">
    <source>
        <dbReference type="ARBA" id="ARBA00023015"/>
    </source>
</evidence>
<dbReference type="GO" id="GO:0003677">
    <property type="term" value="F:DNA binding"/>
    <property type="evidence" value="ECO:0007669"/>
    <property type="project" value="InterPro"/>
</dbReference>
<dbReference type="Proteomes" id="UP001290101">
    <property type="component" value="Unassembled WGS sequence"/>
</dbReference>
<keyword evidence="1" id="KW-0805">Transcription regulation</keyword>
<dbReference type="GO" id="GO:0003700">
    <property type="term" value="F:DNA-binding transcription factor activity"/>
    <property type="evidence" value="ECO:0007669"/>
    <property type="project" value="TreeGrafter"/>
</dbReference>